<dbReference type="Pfam" id="PF24575">
    <property type="entry name" value="TPR_Slam"/>
    <property type="match status" value="1"/>
</dbReference>
<evidence type="ECO:0000313" key="12">
    <source>
        <dbReference type="EMBL" id="SQH25035.1"/>
    </source>
</evidence>
<dbReference type="AlphaFoldDB" id="A0AAX2J3I2"/>
<evidence type="ECO:0000313" key="13">
    <source>
        <dbReference type="Proteomes" id="UP000248598"/>
    </source>
</evidence>
<evidence type="ECO:0000256" key="2">
    <source>
        <dbReference type="ARBA" id="ARBA00022452"/>
    </source>
</evidence>
<keyword evidence="6" id="KW-0998">Cell outer membrane</keyword>
<feature type="chain" id="PRO_5043713116" evidence="9">
    <location>
        <begin position="21"/>
        <end position="477"/>
    </location>
</feature>
<name>A0AAX2J3I2_KINKI</name>
<organism evidence="12 13">
    <name type="scientific">Kingella kingae</name>
    <dbReference type="NCBI Taxonomy" id="504"/>
    <lineage>
        <taxon>Bacteria</taxon>
        <taxon>Pseudomonadati</taxon>
        <taxon>Pseudomonadota</taxon>
        <taxon>Betaproteobacteria</taxon>
        <taxon>Neisseriales</taxon>
        <taxon>Neisseriaceae</taxon>
        <taxon>Kingella</taxon>
    </lineage>
</organism>
<comment type="subcellular location">
    <subcellularLocation>
        <location evidence="1">Cell outer membrane</location>
        <topology evidence="1">Multi-pass membrane protein</topology>
    </subcellularLocation>
</comment>
<proteinExistence type="inferred from homology"/>
<keyword evidence="5" id="KW-0472">Membrane</keyword>
<keyword evidence="2" id="KW-1134">Transmembrane beta strand</keyword>
<dbReference type="Proteomes" id="UP000248598">
    <property type="component" value="Chromosome 1"/>
</dbReference>
<evidence type="ECO:0000256" key="7">
    <source>
        <dbReference type="ARBA" id="ARBA00023609"/>
    </source>
</evidence>
<dbReference type="InterPro" id="IPR007655">
    <property type="entry name" value="Slam_C"/>
</dbReference>
<dbReference type="InterPro" id="IPR011990">
    <property type="entry name" value="TPR-like_helical_dom_sf"/>
</dbReference>
<evidence type="ECO:0000259" key="10">
    <source>
        <dbReference type="Pfam" id="PF04575"/>
    </source>
</evidence>
<keyword evidence="3" id="KW-0812">Transmembrane</keyword>
<feature type="region of interest" description="Disordered" evidence="8">
    <location>
        <begin position="29"/>
        <end position="62"/>
    </location>
</feature>
<dbReference type="RefSeq" id="WP_003785940.1">
    <property type="nucleotide sequence ID" value="NZ_CP091518.1"/>
</dbReference>
<dbReference type="InterPro" id="IPR057556">
    <property type="entry name" value="TPR_Slam"/>
</dbReference>
<protein>
    <submittedName>
        <fullName evidence="12">TPR repeat-containing protein NMB0313</fullName>
    </submittedName>
</protein>
<evidence type="ECO:0000256" key="8">
    <source>
        <dbReference type="SAM" id="MobiDB-lite"/>
    </source>
</evidence>
<evidence type="ECO:0000256" key="4">
    <source>
        <dbReference type="ARBA" id="ARBA00022729"/>
    </source>
</evidence>
<comment type="similarity">
    <text evidence="7">Belongs to the Slam family.</text>
</comment>
<feature type="compositionally biased region" description="Basic and acidic residues" evidence="8">
    <location>
        <begin position="39"/>
        <end position="48"/>
    </location>
</feature>
<evidence type="ECO:0000256" key="6">
    <source>
        <dbReference type="ARBA" id="ARBA00023237"/>
    </source>
</evidence>
<feature type="domain" description="Surface lipoprotein assembly modifier N-terminal TPR repeats region" evidence="11">
    <location>
        <begin position="63"/>
        <end position="165"/>
    </location>
</feature>
<feature type="domain" description="Surface lipoprotein assembly modifier C-terminal" evidence="10">
    <location>
        <begin position="197"/>
        <end position="477"/>
    </location>
</feature>
<evidence type="ECO:0000256" key="3">
    <source>
        <dbReference type="ARBA" id="ARBA00022692"/>
    </source>
</evidence>
<evidence type="ECO:0000256" key="5">
    <source>
        <dbReference type="ARBA" id="ARBA00023136"/>
    </source>
</evidence>
<evidence type="ECO:0000256" key="1">
    <source>
        <dbReference type="ARBA" id="ARBA00004571"/>
    </source>
</evidence>
<dbReference type="Pfam" id="PF04575">
    <property type="entry name" value="SlipAM"/>
    <property type="match status" value="1"/>
</dbReference>
<sequence>MYSKLLLTSALWLATASIYAETLPPKVEQMLNESSPETEFNRTPDIKPTENTPPTNDADGETLNISSEELQKQPALLKRAFFGALATGNVAGVKILLPWYRNLPDGNDEFALNLADAMLAQDKGDYDNAVESYQKVLAQQPDAPSIQMGLAQTLFADHRNSEAKQILTELHNRSDLPENFRQYAGSYLSAIKKRNDWTFNINAYYTQDNNINSTPNQRKVGNWTLGEPESAHGIAYYGNVNKDTYLGKQWSLRFGTDVFGKYYWDNRKYDDLSARVKLGVAHQTARSETAILPYFERRWYGGKEYAAEKGLTLEWSYWFTPKNQVLLSGEHSWQKHDTRSFLDGKNSNLSATWLFLSSEKQYWTLGIDLTRKTAQDSSDAYRRKGIRLGWTQYWGNTVGSSLGIGTAQRVYDAPNFPFNYIRKDREHFASLSLWNNRWQFGGITPRLVFRWTKVSSNHPFYGDYSKKNVFIQMNKAF</sequence>
<accession>A0AAX2J3I2</accession>
<keyword evidence="4 9" id="KW-0732">Signal</keyword>
<dbReference type="Gene3D" id="1.25.40.10">
    <property type="entry name" value="Tetratricopeptide repeat domain"/>
    <property type="match status" value="1"/>
</dbReference>
<evidence type="ECO:0000256" key="9">
    <source>
        <dbReference type="SAM" id="SignalP"/>
    </source>
</evidence>
<evidence type="ECO:0000259" key="11">
    <source>
        <dbReference type="Pfam" id="PF24575"/>
    </source>
</evidence>
<dbReference type="GeneID" id="93262517"/>
<dbReference type="GO" id="GO:0009279">
    <property type="term" value="C:cell outer membrane"/>
    <property type="evidence" value="ECO:0007669"/>
    <property type="project" value="UniProtKB-SubCell"/>
</dbReference>
<dbReference type="SUPFAM" id="SSF48452">
    <property type="entry name" value="TPR-like"/>
    <property type="match status" value="1"/>
</dbReference>
<gene>
    <name evidence="12" type="ORF">NCTC10529_01230</name>
</gene>
<reference evidence="12 13" key="1">
    <citation type="submission" date="2018-06" db="EMBL/GenBank/DDBJ databases">
        <authorList>
            <consortium name="Pathogen Informatics"/>
            <person name="Doyle S."/>
        </authorList>
    </citation>
    <scope>NUCLEOTIDE SEQUENCE [LARGE SCALE GENOMIC DNA]</scope>
    <source>
        <strain evidence="12 13">NCTC10529</strain>
    </source>
</reference>
<dbReference type="EMBL" id="LS483426">
    <property type="protein sequence ID" value="SQH25035.1"/>
    <property type="molecule type" value="Genomic_DNA"/>
</dbReference>
<feature type="signal peptide" evidence="9">
    <location>
        <begin position="1"/>
        <end position="20"/>
    </location>
</feature>